<dbReference type="STRING" id="200324.A0A2N5RTW4"/>
<feature type="region of interest" description="Disordered" evidence="1">
    <location>
        <begin position="1"/>
        <end position="137"/>
    </location>
</feature>
<feature type="region of interest" description="Disordered" evidence="1">
    <location>
        <begin position="476"/>
        <end position="514"/>
    </location>
</feature>
<feature type="compositionally biased region" description="Basic and acidic residues" evidence="1">
    <location>
        <begin position="307"/>
        <end position="318"/>
    </location>
</feature>
<keyword evidence="3" id="KW-1185">Reference proteome</keyword>
<evidence type="ECO:0000313" key="3">
    <source>
        <dbReference type="Proteomes" id="UP000235388"/>
    </source>
</evidence>
<feature type="compositionally biased region" description="Basic and acidic residues" evidence="1">
    <location>
        <begin position="279"/>
        <end position="289"/>
    </location>
</feature>
<evidence type="ECO:0000256" key="1">
    <source>
        <dbReference type="SAM" id="MobiDB-lite"/>
    </source>
</evidence>
<feature type="region of interest" description="Disordered" evidence="1">
    <location>
        <begin position="150"/>
        <end position="200"/>
    </location>
</feature>
<gene>
    <name evidence="2" type="ORF">PCANC_28573</name>
</gene>
<feature type="non-terminal residue" evidence="2">
    <location>
        <position position="1"/>
    </location>
</feature>
<feature type="region of interest" description="Disordered" evidence="1">
    <location>
        <begin position="241"/>
        <end position="455"/>
    </location>
</feature>
<accession>A0A2N5RTW4</accession>
<feature type="compositionally biased region" description="Basic and acidic residues" evidence="1">
    <location>
        <begin position="329"/>
        <end position="344"/>
    </location>
</feature>
<feature type="compositionally biased region" description="Polar residues" evidence="1">
    <location>
        <begin position="95"/>
        <end position="106"/>
    </location>
</feature>
<feature type="compositionally biased region" description="Low complexity" evidence="1">
    <location>
        <begin position="40"/>
        <end position="58"/>
    </location>
</feature>
<dbReference type="Proteomes" id="UP000235388">
    <property type="component" value="Unassembled WGS sequence"/>
</dbReference>
<feature type="compositionally biased region" description="Polar residues" evidence="1">
    <location>
        <begin position="164"/>
        <end position="174"/>
    </location>
</feature>
<name>A0A2N5RTW4_9BASI</name>
<sequence>QQQKTHTQGSHTNPLPTAFSPNFPSLFRPSQPTQYVPPKTTRALLTSRNNRNTRQRTLYLGPGHSLMSNSTRLASARRNRYARAAALPDPPQPPQSSEETGSQDLPSSKRIKHNQPRSNSVLATPQAAPQPIPLPHSSIINPSLKAFANHAGTPVRPSPLRNVTLPSAASSPQRLRSESVVPDSDAKSTPKKGKNKRTSSIMSSVMKQVNLEMQNRSPAPSPIKSSEVINPYSNLQRPIIRPKRPVVKPAPPTKNTTDPAEAAKRKRKIQVCLEGTFDDFDRPDTAGHQDEEEAGNTPTENILQKTMPKEYRQEDTNGPKKKTRQVGKLPERLLKKQKLREQAKSRQQASAEPEQSSSTARIPTDSAPPRLSEKDDKGAIAHVEPPIATGNTSSTAGKATLAPFALPQTDGPSLSAGGRTSSQPAGVASSAQAGSAAAAPSAASASPSGAPLAPAFTSSFSAASLSSFLKTSAPKSALPLFSKPPPTVVLTAPDSEQAVGPTPAPNSLPQPDHRPIVDTVRAMSEQQVLDVLQRDLLRTFPPPPPPARSNPSVQQIVLGFAPSELPDFVLS</sequence>
<feature type="compositionally biased region" description="Low complexity" evidence="1">
    <location>
        <begin position="421"/>
        <end position="455"/>
    </location>
</feature>
<evidence type="ECO:0000313" key="2">
    <source>
        <dbReference type="EMBL" id="PLW04437.1"/>
    </source>
</evidence>
<comment type="caution">
    <text evidence="2">The sequence shown here is derived from an EMBL/GenBank/DDBJ whole genome shotgun (WGS) entry which is preliminary data.</text>
</comment>
<feature type="compositionally biased region" description="Polar residues" evidence="1">
    <location>
        <begin position="1"/>
        <end position="34"/>
    </location>
</feature>
<feature type="compositionally biased region" description="Low complexity" evidence="1">
    <location>
        <begin position="345"/>
        <end position="360"/>
    </location>
</feature>
<dbReference type="AlphaFoldDB" id="A0A2N5RTW4"/>
<dbReference type="EMBL" id="PGCJ01001663">
    <property type="protein sequence ID" value="PLW04437.1"/>
    <property type="molecule type" value="Genomic_DNA"/>
</dbReference>
<protein>
    <submittedName>
        <fullName evidence="2">Uncharacterized protein</fullName>
    </submittedName>
</protein>
<dbReference type="OrthoDB" id="5370852at2759"/>
<reference evidence="2 3" key="1">
    <citation type="submission" date="2017-11" db="EMBL/GenBank/DDBJ databases">
        <title>De novo assembly and phasing of dikaryotic genomes from two isolates of Puccinia coronata f. sp. avenae, the causal agent of oat crown rust.</title>
        <authorList>
            <person name="Miller M.E."/>
            <person name="Zhang Y."/>
            <person name="Omidvar V."/>
            <person name="Sperschneider J."/>
            <person name="Schwessinger B."/>
            <person name="Raley C."/>
            <person name="Palmer J.M."/>
            <person name="Garnica D."/>
            <person name="Upadhyaya N."/>
            <person name="Rathjen J."/>
            <person name="Taylor J.M."/>
            <person name="Park R.F."/>
            <person name="Dodds P.N."/>
            <person name="Hirsch C.D."/>
            <person name="Kianian S.F."/>
            <person name="Figueroa M."/>
        </authorList>
    </citation>
    <scope>NUCLEOTIDE SEQUENCE [LARGE SCALE GENOMIC DNA]</scope>
    <source>
        <strain evidence="2">12NC29</strain>
    </source>
</reference>
<proteinExistence type="predicted"/>
<organism evidence="2 3">
    <name type="scientific">Puccinia coronata f. sp. avenae</name>
    <dbReference type="NCBI Taxonomy" id="200324"/>
    <lineage>
        <taxon>Eukaryota</taxon>
        <taxon>Fungi</taxon>
        <taxon>Dikarya</taxon>
        <taxon>Basidiomycota</taxon>
        <taxon>Pucciniomycotina</taxon>
        <taxon>Pucciniomycetes</taxon>
        <taxon>Pucciniales</taxon>
        <taxon>Pucciniaceae</taxon>
        <taxon>Puccinia</taxon>
    </lineage>
</organism>